<proteinExistence type="predicted"/>
<protein>
    <recommendedName>
        <fullName evidence="4">SRR1-like domain-containing protein</fullName>
    </recommendedName>
</protein>
<keyword evidence="3" id="KW-1185">Reference proteome</keyword>
<dbReference type="AlphaFoldDB" id="A0A6A5ZAL5"/>
<name>A0A6A5ZAL5_9PLEO</name>
<dbReference type="EMBL" id="ML977320">
    <property type="protein sequence ID" value="KAF2116510.1"/>
    <property type="molecule type" value="Genomic_DNA"/>
</dbReference>
<dbReference type="PANTHER" id="PTHR42080">
    <property type="entry name" value="SRR1 DOMAIN-CONTAINING PROTEIN"/>
    <property type="match status" value="1"/>
</dbReference>
<evidence type="ECO:0000256" key="1">
    <source>
        <dbReference type="SAM" id="MobiDB-lite"/>
    </source>
</evidence>
<dbReference type="OrthoDB" id="3800749at2759"/>
<evidence type="ECO:0000313" key="3">
    <source>
        <dbReference type="Proteomes" id="UP000799770"/>
    </source>
</evidence>
<dbReference type="Proteomes" id="UP000799770">
    <property type="component" value="Unassembled WGS sequence"/>
</dbReference>
<gene>
    <name evidence="2" type="ORF">BDV96DRAFT_657698</name>
</gene>
<accession>A0A6A5ZAL5</accession>
<evidence type="ECO:0008006" key="4">
    <source>
        <dbReference type="Google" id="ProtNLM"/>
    </source>
</evidence>
<evidence type="ECO:0000313" key="2">
    <source>
        <dbReference type="EMBL" id="KAF2116510.1"/>
    </source>
</evidence>
<feature type="compositionally biased region" description="Polar residues" evidence="1">
    <location>
        <begin position="13"/>
        <end position="24"/>
    </location>
</feature>
<dbReference type="PANTHER" id="PTHR42080:SF1">
    <property type="entry name" value="SRR1-LIKE DOMAIN-CONTAINING PROTEIN"/>
    <property type="match status" value="1"/>
</dbReference>
<organism evidence="2 3">
    <name type="scientific">Lophiotrema nucula</name>
    <dbReference type="NCBI Taxonomy" id="690887"/>
    <lineage>
        <taxon>Eukaryota</taxon>
        <taxon>Fungi</taxon>
        <taxon>Dikarya</taxon>
        <taxon>Ascomycota</taxon>
        <taxon>Pezizomycotina</taxon>
        <taxon>Dothideomycetes</taxon>
        <taxon>Pleosporomycetidae</taxon>
        <taxon>Pleosporales</taxon>
        <taxon>Lophiotremataceae</taxon>
        <taxon>Lophiotrema</taxon>
    </lineage>
</organism>
<feature type="region of interest" description="Disordered" evidence="1">
    <location>
        <begin position="1"/>
        <end position="41"/>
    </location>
</feature>
<sequence length="331" mass="38313">MNPEANVQEEDSPQNQEMESSDSGESWEIKYPNEPSQDFNGAQTVWTSARFEDILKRAKDWRKKNNQSLVIHWNSVKKIEQIYMDVNVKDEEVFAIFRNRQEIRNEHTAQTTMRVLFQQLATKWKDDPVSAKIKHLLPAQFEGRPPIKKILCLGAGPIREKNVDDPWYRHVAVKQILDALLEATNHHIFLYMQDGNYKTLDVRVLTSMMRGTESRVSMKFFQEPEGLAEIDSETLVIAWAHNQPIRQVVHQLTAPKERTPCGIICVPAGTSAPGDEHLEENTDDFLGLYESWNISKDEYHPLERCTLYLWPRSENPEDLNNLNHASPMDTD</sequence>
<reference evidence="2" key="1">
    <citation type="journal article" date="2020" name="Stud. Mycol.">
        <title>101 Dothideomycetes genomes: a test case for predicting lifestyles and emergence of pathogens.</title>
        <authorList>
            <person name="Haridas S."/>
            <person name="Albert R."/>
            <person name="Binder M."/>
            <person name="Bloem J."/>
            <person name="Labutti K."/>
            <person name="Salamov A."/>
            <person name="Andreopoulos B."/>
            <person name="Baker S."/>
            <person name="Barry K."/>
            <person name="Bills G."/>
            <person name="Bluhm B."/>
            <person name="Cannon C."/>
            <person name="Castanera R."/>
            <person name="Culley D."/>
            <person name="Daum C."/>
            <person name="Ezra D."/>
            <person name="Gonzalez J."/>
            <person name="Henrissat B."/>
            <person name="Kuo A."/>
            <person name="Liang C."/>
            <person name="Lipzen A."/>
            <person name="Lutzoni F."/>
            <person name="Magnuson J."/>
            <person name="Mondo S."/>
            <person name="Nolan M."/>
            <person name="Ohm R."/>
            <person name="Pangilinan J."/>
            <person name="Park H.-J."/>
            <person name="Ramirez L."/>
            <person name="Alfaro M."/>
            <person name="Sun H."/>
            <person name="Tritt A."/>
            <person name="Yoshinaga Y."/>
            <person name="Zwiers L.-H."/>
            <person name="Turgeon B."/>
            <person name="Goodwin S."/>
            <person name="Spatafora J."/>
            <person name="Crous P."/>
            <person name="Grigoriev I."/>
        </authorList>
    </citation>
    <scope>NUCLEOTIDE SEQUENCE</scope>
    <source>
        <strain evidence="2">CBS 627.86</strain>
    </source>
</reference>